<dbReference type="FunFam" id="3.10.270.10:FF:000002">
    <property type="entry name" value="Uricase"/>
    <property type="match status" value="1"/>
</dbReference>
<evidence type="ECO:0000256" key="4">
    <source>
        <dbReference type="ARBA" id="ARBA00009760"/>
    </source>
</evidence>
<comment type="caution">
    <text evidence="16">The sequence shown here is derived from an EMBL/GenBank/DDBJ whole genome shotgun (WGS) entry which is preliminary data.</text>
</comment>
<keyword evidence="17" id="KW-1185">Reference proteome</keyword>
<evidence type="ECO:0000256" key="7">
    <source>
        <dbReference type="ARBA" id="ARBA00022631"/>
    </source>
</evidence>
<feature type="binding site" evidence="14">
    <location>
        <position position="59"/>
    </location>
    <ligand>
        <name>urate</name>
        <dbReference type="ChEBI" id="CHEBI:17775"/>
    </ligand>
</feature>
<dbReference type="Gene3D" id="3.10.270.10">
    <property type="entry name" value="Urate Oxidase"/>
    <property type="match status" value="1"/>
</dbReference>
<feature type="active site" description="Charge relay system" evidence="13">
    <location>
        <position position="14"/>
    </location>
</feature>
<feature type="active site" description="Charge relay system" evidence="13">
    <location>
        <position position="255"/>
    </location>
</feature>
<dbReference type="Proteomes" id="UP001381693">
    <property type="component" value="Unassembled WGS sequence"/>
</dbReference>
<feature type="binding site" evidence="14">
    <location>
        <position position="253"/>
    </location>
    <ligand>
        <name>5-hydroxyisourate</name>
        <dbReference type="ChEBI" id="CHEBI:18072"/>
    </ligand>
</feature>
<name>A0AAN8ZXT5_HALRR</name>
<comment type="function">
    <text evidence="1 12 15">Catalyzes the oxidation of uric acid to 5-hydroxyisourate, which is further processed to form (S)-allantoin.</text>
</comment>
<proteinExistence type="inferred from homology"/>
<feature type="binding site" evidence="14">
    <location>
        <position position="178"/>
    </location>
    <ligand>
        <name>urate</name>
        <dbReference type="ChEBI" id="CHEBI:17775"/>
    </ligand>
</feature>
<feature type="binding site" evidence="14">
    <location>
        <position position="227"/>
    </location>
    <ligand>
        <name>5-hydroxyisourate</name>
        <dbReference type="ChEBI" id="CHEBI:18072"/>
    </ligand>
</feature>
<evidence type="ECO:0000313" key="17">
    <source>
        <dbReference type="Proteomes" id="UP001381693"/>
    </source>
</evidence>
<keyword evidence="9 12" id="KW-0576">Peroxisome</keyword>
<reference evidence="16 17" key="1">
    <citation type="submission" date="2023-11" db="EMBL/GenBank/DDBJ databases">
        <title>Halocaridina rubra genome assembly.</title>
        <authorList>
            <person name="Smith C."/>
        </authorList>
    </citation>
    <scope>NUCLEOTIDE SEQUENCE [LARGE SCALE GENOMIC DNA]</scope>
    <source>
        <strain evidence="16">EP-1</strain>
        <tissue evidence="16">Whole</tissue>
    </source>
</reference>
<evidence type="ECO:0000256" key="12">
    <source>
        <dbReference type="PIRNR" id="PIRNR000241"/>
    </source>
</evidence>
<dbReference type="EMBL" id="JAXCGZ010018877">
    <property type="protein sequence ID" value="KAK7067329.1"/>
    <property type="molecule type" value="Genomic_DNA"/>
</dbReference>
<feature type="binding site" evidence="14">
    <location>
        <position position="161"/>
    </location>
    <ligand>
        <name>urate</name>
        <dbReference type="ChEBI" id="CHEBI:17775"/>
    </ligand>
</feature>
<comment type="similarity">
    <text evidence="4 12 15">Belongs to the uricase family.</text>
</comment>
<feature type="binding site" evidence="14">
    <location>
        <position position="226"/>
    </location>
    <ligand>
        <name>5-hydroxyisourate</name>
        <dbReference type="ChEBI" id="CHEBI:18072"/>
    </ligand>
</feature>
<evidence type="ECO:0000256" key="15">
    <source>
        <dbReference type="RuleBase" id="RU004455"/>
    </source>
</evidence>
<dbReference type="InterPro" id="IPR002042">
    <property type="entry name" value="Uricase"/>
</dbReference>
<feature type="binding site" evidence="14">
    <location>
        <position position="178"/>
    </location>
    <ligand>
        <name>5-hydroxyisourate</name>
        <dbReference type="ChEBI" id="CHEBI:18072"/>
    </ligand>
</feature>
<evidence type="ECO:0000256" key="8">
    <source>
        <dbReference type="ARBA" id="ARBA00023002"/>
    </source>
</evidence>
<evidence type="ECO:0000256" key="13">
    <source>
        <dbReference type="PIRSR" id="PIRSR000241-1"/>
    </source>
</evidence>
<evidence type="ECO:0000313" key="16">
    <source>
        <dbReference type="EMBL" id="KAK7067329.1"/>
    </source>
</evidence>
<organism evidence="16 17">
    <name type="scientific">Halocaridina rubra</name>
    <name type="common">Hawaiian red shrimp</name>
    <dbReference type="NCBI Taxonomy" id="373956"/>
    <lineage>
        <taxon>Eukaryota</taxon>
        <taxon>Metazoa</taxon>
        <taxon>Ecdysozoa</taxon>
        <taxon>Arthropoda</taxon>
        <taxon>Crustacea</taxon>
        <taxon>Multicrustacea</taxon>
        <taxon>Malacostraca</taxon>
        <taxon>Eumalacostraca</taxon>
        <taxon>Eucarida</taxon>
        <taxon>Decapoda</taxon>
        <taxon>Pleocyemata</taxon>
        <taxon>Caridea</taxon>
        <taxon>Atyoidea</taxon>
        <taxon>Atyidae</taxon>
        <taxon>Halocaridina</taxon>
    </lineage>
</organism>
<dbReference type="AlphaFoldDB" id="A0AAN8ZXT5"/>
<feature type="binding site" evidence="14">
    <location>
        <position position="253"/>
    </location>
    <ligand>
        <name>O2</name>
        <dbReference type="ChEBI" id="CHEBI:15379"/>
    </ligand>
</feature>
<dbReference type="PIRSF" id="PIRSF000241">
    <property type="entry name" value="Urate_oxidase"/>
    <property type="match status" value="1"/>
</dbReference>
<dbReference type="PRINTS" id="PR00093">
    <property type="entry name" value="URICASE"/>
</dbReference>
<feature type="active site" description="Charge relay system" evidence="13">
    <location>
        <position position="59"/>
    </location>
</feature>
<comment type="pathway">
    <text evidence="3 12">Purine metabolism; urate degradation; (S)-allantoin from urate: step 1/3.</text>
</comment>
<dbReference type="GO" id="GO:0019628">
    <property type="term" value="P:urate catabolic process"/>
    <property type="evidence" value="ECO:0007669"/>
    <property type="project" value="TreeGrafter"/>
</dbReference>
<keyword evidence="8 12" id="KW-0560">Oxidoreductase</keyword>
<sequence>MDENYEWVERGYGKNSVKILHVRREGPVHTIKEYEVNTQLTLNTDKDYTHGDNSDIIATDSQKNTVYILAKNHGITSPEDFSLLLSSHFLSKYSHVDRAKVDVETYPWRRIVMEGKAHNHAFLFSPEVQHTCTVTQYRGGKPLLSTGLVGMRVLKTTQSAFVNFVSDEFRSLPDMEDRIFSTVVTAYWEYNRVDGVDFGKVWMTMLKLVYDKFAGPPDIGIFSPSVQNTIFLLQEAALKVMPEISKVQVTMPNKHYYSVDLSKFPEVGSSVNNEVFLPTDKPAGNITAVLGRKVNSKL</sequence>
<comment type="catalytic activity">
    <reaction evidence="11 12 15">
        <text>urate + O2 + H2O = 5-hydroxyisourate + H2O2</text>
        <dbReference type="Rhea" id="RHEA:21368"/>
        <dbReference type="ChEBI" id="CHEBI:15377"/>
        <dbReference type="ChEBI" id="CHEBI:15379"/>
        <dbReference type="ChEBI" id="CHEBI:16240"/>
        <dbReference type="ChEBI" id="CHEBI:17775"/>
        <dbReference type="ChEBI" id="CHEBI:18072"/>
        <dbReference type="EC" id="1.7.3.3"/>
    </reaction>
</comment>
<evidence type="ECO:0000256" key="5">
    <source>
        <dbReference type="ARBA" id="ARBA00012598"/>
    </source>
</evidence>
<feature type="binding site" evidence="14">
    <location>
        <position position="253"/>
    </location>
    <ligand>
        <name>urate</name>
        <dbReference type="ChEBI" id="CHEBI:17775"/>
    </ligand>
</feature>
<evidence type="ECO:0000256" key="6">
    <source>
        <dbReference type="ARBA" id="ARBA00017098"/>
    </source>
</evidence>
<feature type="binding site" evidence="14">
    <location>
        <position position="161"/>
    </location>
    <ligand>
        <name>5-hydroxyisourate</name>
        <dbReference type="ChEBI" id="CHEBI:18072"/>
    </ligand>
</feature>
<dbReference type="GO" id="GO:0005777">
    <property type="term" value="C:peroxisome"/>
    <property type="evidence" value="ECO:0007669"/>
    <property type="project" value="UniProtKB-SubCell"/>
</dbReference>
<evidence type="ECO:0000256" key="11">
    <source>
        <dbReference type="ARBA" id="ARBA00048818"/>
    </source>
</evidence>
<evidence type="ECO:0000256" key="9">
    <source>
        <dbReference type="ARBA" id="ARBA00023140"/>
    </source>
</evidence>
<evidence type="ECO:0000256" key="3">
    <source>
        <dbReference type="ARBA" id="ARBA00004831"/>
    </source>
</evidence>
<evidence type="ECO:0000256" key="10">
    <source>
        <dbReference type="ARBA" id="ARBA00031317"/>
    </source>
</evidence>
<feature type="binding site" evidence="14">
    <location>
        <position position="60"/>
    </location>
    <ligand>
        <name>5-hydroxyisourate</name>
        <dbReference type="ChEBI" id="CHEBI:18072"/>
    </ligand>
</feature>
<feature type="binding site" evidence="14">
    <location>
        <position position="60"/>
    </location>
    <ligand>
        <name>urate</name>
        <dbReference type="ChEBI" id="CHEBI:17775"/>
    </ligand>
</feature>
<dbReference type="GO" id="GO:0004846">
    <property type="term" value="F:urate oxidase activity"/>
    <property type="evidence" value="ECO:0007669"/>
    <property type="project" value="UniProtKB-EC"/>
</dbReference>
<protein>
    <recommendedName>
        <fullName evidence="6 12">Uricase</fullName>
        <ecNumber evidence="5 12">1.7.3.3</ecNumber>
    </recommendedName>
    <alternativeName>
        <fullName evidence="10 12">Urate oxidase</fullName>
    </alternativeName>
</protein>
<evidence type="ECO:0000256" key="14">
    <source>
        <dbReference type="PIRSR" id="PIRSR000241-2"/>
    </source>
</evidence>
<dbReference type="NCBIfam" id="TIGR03383">
    <property type="entry name" value="urate_oxi"/>
    <property type="match status" value="1"/>
</dbReference>
<evidence type="ECO:0000256" key="1">
    <source>
        <dbReference type="ARBA" id="ARBA00003860"/>
    </source>
</evidence>
<dbReference type="Pfam" id="PF01014">
    <property type="entry name" value="Uricase"/>
    <property type="match status" value="2"/>
</dbReference>
<dbReference type="PANTHER" id="PTHR42874:SF1">
    <property type="entry name" value="URICASE"/>
    <property type="match status" value="1"/>
</dbReference>
<gene>
    <name evidence="16" type="ORF">SK128_006363</name>
</gene>
<dbReference type="EC" id="1.7.3.3" evidence="5 12"/>
<accession>A0AAN8ZXT5</accession>
<dbReference type="GO" id="GO:0006145">
    <property type="term" value="P:purine nucleobase catabolic process"/>
    <property type="evidence" value="ECO:0007669"/>
    <property type="project" value="TreeGrafter"/>
</dbReference>
<keyword evidence="7 12" id="KW-0659">Purine metabolism</keyword>
<evidence type="ECO:0000256" key="2">
    <source>
        <dbReference type="ARBA" id="ARBA00004275"/>
    </source>
</evidence>
<comment type="subcellular location">
    <subcellularLocation>
        <location evidence="2 12">Peroxisome</location>
    </subcellularLocation>
</comment>
<dbReference type="SUPFAM" id="SSF55620">
    <property type="entry name" value="Tetrahydrobiopterin biosynthesis enzymes-like"/>
    <property type="match status" value="2"/>
</dbReference>
<feature type="binding site" evidence="14">
    <location>
        <position position="227"/>
    </location>
    <ligand>
        <name>urate</name>
        <dbReference type="ChEBI" id="CHEBI:17775"/>
    </ligand>
</feature>
<dbReference type="PANTHER" id="PTHR42874">
    <property type="entry name" value="URICASE"/>
    <property type="match status" value="1"/>
</dbReference>
<feature type="binding site" evidence="14">
    <location>
        <position position="226"/>
    </location>
    <ligand>
        <name>urate</name>
        <dbReference type="ChEBI" id="CHEBI:17775"/>
    </ligand>
</feature>